<evidence type="ECO:0000256" key="6">
    <source>
        <dbReference type="SAM" id="Phobius"/>
    </source>
</evidence>
<dbReference type="InterPro" id="IPR036291">
    <property type="entry name" value="NAD(P)-bd_dom_sf"/>
</dbReference>
<keyword evidence="10" id="KW-1185">Reference proteome</keyword>
<dbReference type="AlphaFoldDB" id="C0QEP3"/>
<dbReference type="Pfam" id="PF00999">
    <property type="entry name" value="Na_H_Exchanger"/>
    <property type="match status" value="1"/>
</dbReference>
<dbReference type="GO" id="GO:0008324">
    <property type="term" value="F:monoatomic cation transmembrane transporter activity"/>
    <property type="evidence" value="ECO:0007669"/>
    <property type="project" value="InterPro"/>
</dbReference>
<dbReference type="STRING" id="177437.HRM2_22900"/>
<dbReference type="InterPro" id="IPR006153">
    <property type="entry name" value="Cation/H_exchanger_TM"/>
</dbReference>
<feature type="transmembrane region" description="Helical" evidence="6">
    <location>
        <begin position="318"/>
        <end position="340"/>
    </location>
</feature>
<dbReference type="HOGENOM" id="CLU_017491_0_0_7"/>
<dbReference type="Pfam" id="PF02080">
    <property type="entry name" value="TrkA_C"/>
    <property type="match status" value="1"/>
</dbReference>
<dbReference type="RefSeq" id="WP_015904153.1">
    <property type="nucleotide sequence ID" value="NC_012108.1"/>
</dbReference>
<dbReference type="InterPro" id="IPR016152">
    <property type="entry name" value="PTrfase/Anion_transptr"/>
</dbReference>
<dbReference type="InterPro" id="IPR038770">
    <property type="entry name" value="Na+/solute_symporter_sf"/>
</dbReference>
<feature type="transmembrane region" description="Helical" evidence="6">
    <location>
        <begin position="382"/>
        <end position="406"/>
    </location>
</feature>
<dbReference type="Pfam" id="PF00359">
    <property type="entry name" value="PTS_EIIA_2"/>
    <property type="match status" value="1"/>
</dbReference>
<keyword evidence="2" id="KW-0406">Ion transport</keyword>
<reference evidence="9 10" key="1">
    <citation type="journal article" date="2009" name="Environ. Microbiol.">
        <title>Genome sequence of Desulfobacterium autotrophicum HRM2, a marine sulfate reducer oxidizing organic carbon completely to carbon dioxide.</title>
        <authorList>
            <person name="Strittmatter A.W."/>
            <person name="Liesegang H."/>
            <person name="Rabus R."/>
            <person name="Decker I."/>
            <person name="Amann J."/>
            <person name="Andres S."/>
            <person name="Henne A."/>
            <person name="Fricke W.F."/>
            <person name="Martinez-Arias R."/>
            <person name="Bartels D."/>
            <person name="Goesmann A."/>
            <person name="Krause L."/>
            <person name="Puehler A."/>
            <person name="Klenk H.P."/>
            <person name="Richter M."/>
            <person name="Schuler M."/>
            <person name="Gloeckner F.O."/>
            <person name="Meyerdierks A."/>
            <person name="Gottschalk G."/>
            <person name="Amann R."/>
        </authorList>
    </citation>
    <scope>NUCLEOTIDE SEQUENCE [LARGE SCALE GENOMIC DNA]</scope>
    <source>
        <strain evidence="10">ATCC 43914 / DSM 3382 / HRM2</strain>
    </source>
</reference>
<evidence type="ECO:0000259" key="8">
    <source>
        <dbReference type="PROSITE" id="PS51202"/>
    </source>
</evidence>
<dbReference type="GO" id="GO:0015297">
    <property type="term" value="F:antiporter activity"/>
    <property type="evidence" value="ECO:0007669"/>
    <property type="project" value="InterPro"/>
</dbReference>
<feature type="transmembrane region" description="Helical" evidence="6">
    <location>
        <begin position="89"/>
        <end position="112"/>
    </location>
</feature>
<feature type="transmembrane region" description="Helical" evidence="6">
    <location>
        <begin position="352"/>
        <end position="376"/>
    </location>
</feature>
<protein>
    <submittedName>
        <fullName evidence="9">TrkA3</fullName>
    </submittedName>
</protein>
<keyword evidence="2" id="KW-0633">Potassium transport</keyword>
<dbReference type="SUPFAM" id="SSF55804">
    <property type="entry name" value="Phoshotransferase/anion transport protein"/>
    <property type="match status" value="1"/>
</dbReference>
<evidence type="ECO:0000313" key="9">
    <source>
        <dbReference type="EMBL" id="ACN15385.1"/>
    </source>
</evidence>
<feature type="transmembrane region" description="Helical" evidence="6">
    <location>
        <begin position="195"/>
        <end position="221"/>
    </location>
</feature>
<keyword evidence="2" id="KW-0630">Potassium</keyword>
<dbReference type="GO" id="GO:0016020">
    <property type="term" value="C:membrane"/>
    <property type="evidence" value="ECO:0007669"/>
    <property type="project" value="UniProtKB-SubCell"/>
</dbReference>
<feature type="domain" description="RCK C-terminal" evidence="8">
    <location>
        <begin position="559"/>
        <end position="643"/>
    </location>
</feature>
<keyword evidence="5 6" id="KW-0472">Membrane</keyword>
<evidence type="ECO:0000256" key="5">
    <source>
        <dbReference type="ARBA" id="ARBA00023136"/>
    </source>
</evidence>
<dbReference type="eggNOG" id="COG0569">
    <property type="taxonomic scope" value="Bacteria"/>
</dbReference>
<dbReference type="SUPFAM" id="SSF116726">
    <property type="entry name" value="TrkA C-terminal domain-like"/>
    <property type="match status" value="1"/>
</dbReference>
<dbReference type="InterPro" id="IPR036721">
    <property type="entry name" value="RCK_C_sf"/>
</dbReference>
<evidence type="ECO:0000256" key="3">
    <source>
        <dbReference type="ARBA" id="ARBA00022692"/>
    </source>
</evidence>
<dbReference type="PANTHER" id="PTHR43021:SF2">
    <property type="entry name" value="CATION_H+ EXCHANGER DOMAIN-CONTAINING PROTEIN"/>
    <property type="match status" value="1"/>
</dbReference>
<accession>C0QEP3</accession>
<gene>
    <name evidence="9" type="primary">trkA3</name>
    <name evidence="9" type="ordered locus">HRM2_22900</name>
</gene>
<dbReference type="InterPro" id="IPR002178">
    <property type="entry name" value="PTS_EIIA_type-2_dom"/>
</dbReference>
<dbReference type="PROSITE" id="PS51094">
    <property type="entry name" value="PTS_EIIA_TYPE_2"/>
    <property type="match status" value="1"/>
</dbReference>
<dbReference type="Gene3D" id="3.40.50.720">
    <property type="entry name" value="NAD(P)-binding Rossmann-like Domain"/>
    <property type="match status" value="1"/>
</dbReference>
<feature type="transmembrane region" description="Helical" evidence="6">
    <location>
        <begin position="233"/>
        <end position="251"/>
    </location>
</feature>
<dbReference type="Gene3D" id="3.30.70.1450">
    <property type="entry name" value="Regulator of K+ conductance, C-terminal domain"/>
    <property type="match status" value="1"/>
</dbReference>
<comment type="subcellular location">
    <subcellularLocation>
        <location evidence="1">Membrane</location>
        <topology evidence="1">Multi-pass membrane protein</topology>
    </subcellularLocation>
</comment>
<keyword evidence="4 6" id="KW-1133">Transmembrane helix</keyword>
<feature type="transmembrane region" description="Helical" evidence="6">
    <location>
        <begin position="290"/>
        <end position="312"/>
    </location>
</feature>
<dbReference type="KEGG" id="dat:HRM2_22900"/>
<dbReference type="SUPFAM" id="SSF51735">
    <property type="entry name" value="NAD(P)-binding Rossmann-fold domains"/>
    <property type="match status" value="1"/>
</dbReference>
<dbReference type="eggNOG" id="COG0475">
    <property type="taxonomic scope" value="Bacteria"/>
</dbReference>
<dbReference type="PROSITE" id="PS51202">
    <property type="entry name" value="RCK_C"/>
    <property type="match status" value="1"/>
</dbReference>
<dbReference type="GO" id="GO:1902600">
    <property type="term" value="P:proton transmembrane transport"/>
    <property type="evidence" value="ECO:0007669"/>
    <property type="project" value="InterPro"/>
</dbReference>
<evidence type="ECO:0000256" key="1">
    <source>
        <dbReference type="ARBA" id="ARBA00004141"/>
    </source>
</evidence>
<sequence length="837" mass="91570">MDILIFGACFAIVAAASKQIGQQLVKTGLPLISGFLFTGIVAGPHVLDIISSQACVNLRFVDEFSLGYIAFAAGGELYLKELKNRVKTIAWMTICLVGTTFLLTSLTTFFLADWIPFMASMPMAARIGVSVLAGAIMVARSPSSAIAVVNELRARGAFTQTVLGVTIIMDVVVIVLFAANTSVADALFSGVDLRFGFVLLLVAEIGASIVMGYLVFQSLVAVMKLPVQKAVKAVFILTTGYLVFWLTFAFRRFVHDALGLDVLLEPLLTCMVAGFLVSNHSRFKNEFSKILLDVGPPIYIAFFTLTGASLSLDVLVSTWPIAVALFFARGIAIFAGSFMGGSFAKNPLKNNLVSGMAFITQAGVGLGLAKAVVVEFPGWGDAFATIMISVIILNQIIGPIAFKAAIKLMNEDRPKAMAEVFEDARDAIIFGTDGQAVALAMSLSAKGWQVKIMAPVTAVEDKNNTIDKNPDIQVVRLGGLTLAELERNNCHRVGAIVAMLTDEENYTICEIAYEHFGTQTIIARLGDRNNFHRFQRLDVLIVDPSTAIVNLLDHFVRSPAAASLFMGMDTDRKIMDVVLRNPDLFGLALRDLRLPFDTVIMSVRRRGVLFIPHDYTRLEAGDLVTLVGSVTSLAEVVLRFDVNRKEALVQMVEKAAATELTQNPVKAEVKEIIARKPSAQKDRFDRVVEQSTVLDIKEPMDQEAFFQAVARAMAPSLNVSAQSLKQMLIKREEQVTTVLAPGLAVPHIIIEGREKFSILLARSRRGIEFVKSQPLVHAAFVLVGSKDQRNFHLRALSAIAQIVMDPRFERKWMRAKTTSGLRKVIMYANRKRGKEDA</sequence>
<dbReference type="OrthoDB" id="9783404at2"/>
<dbReference type="PANTHER" id="PTHR43021">
    <property type="entry name" value="NA(+)/H(+) ANTIPORTER-RELATED"/>
    <property type="match status" value="1"/>
</dbReference>
<dbReference type="eggNOG" id="COG1762">
    <property type="taxonomic scope" value="Bacteria"/>
</dbReference>
<evidence type="ECO:0000313" key="10">
    <source>
        <dbReference type="Proteomes" id="UP000000442"/>
    </source>
</evidence>
<keyword evidence="3 6" id="KW-0812">Transmembrane</keyword>
<evidence type="ECO:0000256" key="4">
    <source>
        <dbReference type="ARBA" id="ARBA00022989"/>
    </source>
</evidence>
<dbReference type="Gene3D" id="3.40.930.10">
    <property type="entry name" value="Mannitol-specific EII, Chain A"/>
    <property type="match status" value="1"/>
</dbReference>
<dbReference type="GO" id="GO:0006813">
    <property type="term" value="P:potassium ion transport"/>
    <property type="evidence" value="ECO:0007669"/>
    <property type="project" value="UniProtKB-KW"/>
</dbReference>
<proteinExistence type="predicted"/>
<dbReference type="Gene3D" id="1.20.1530.20">
    <property type="match status" value="1"/>
</dbReference>
<organism evidence="9 10">
    <name type="scientific">Desulforapulum autotrophicum (strain ATCC 43914 / DSM 3382 / VKM B-1955 / HRM2)</name>
    <name type="common">Desulfobacterium autotrophicum</name>
    <dbReference type="NCBI Taxonomy" id="177437"/>
    <lineage>
        <taxon>Bacteria</taxon>
        <taxon>Pseudomonadati</taxon>
        <taxon>Thermodesulfobacteriota</taxon>
        <taxon>Desulfobacteria</taxon>
        <taxon>Desulfobacterales</taxon>
        <taxon>Desulfobacteraceae</taxon>
        <taxon>Desulforapulum</taxon>
    </lineage>
</organism>
<dbReference type="EMBL" id="CP001087">
    <property type="protein sequence ID" value="ACN15385.1"/>
    <property type="molecule type" value="Genomic_DNA"/>
</dbReference>
<name>C0QEP3_DESAH</name>
<dbReference type="Proteomes" id="UP000000442">
    <property type="component" value="Chromosome"/>
</dbReference>
<keyword evidence="2" id="KW-0813">Transport</keyword>
<feature type="transmembrane region" description="Helical" evidence="6">
    <location>
        <begin position="257"/>
        <end position="278"/>
    </location>
</feature>
<feature type="transmembrane region" description="Helical" evidence="6">
    <location>
        <begin position="161"/>
        <end position="183"/>
    </location>
</feature>
<dbReference type="InterPro" id="IPR006037">
    <property type="entry name" value="RCK_C"/>
</dbReference>
<evidence type="ECO:0000256" key="2">
    <source>
        <dbReference type="ARBA" id="ARBA00022538"/>
    </source>
</evidence>
<feature type="domain" description="PTS EIIA type-2" evidence="7">
    <location>
        <begin position="685"/>
        <end position="828"/>
    </location>
</feature>
<feature type="transmembrane region" description="Helical" evidence="6">
    <location>
        <begin position="124"/>
        <end position="149"/>
    </location>
</feature>
<evidence type="ECO:0000259" key="7">
    <source>
        <dbReference type="PROSITE" id="PS51094"/>
    </source>
</evidence>